<feature type="compositionally biased region" description="Polar residues" evidence="1">
    <location>
        <begin position="224"/>
        <end position="233"/>
    </location>
</feature>
<dbReference type="PATRIC" id="fig|266834.11.peg.558"/>
<keyword evidence="2" id="KW-1133">Transmembrane helix</keyword>
<evidence type="ECO:0000313" key="4">
    <source>
        <dbReference type="EMBL" id="AAK65200.1"/>
    </source>
</evidence>
<feature type="transmembrane region" description="Helical" evidence="2">
    <location>
        <begin position="130"/>
        <end position="149"/>
    </location>
</feature>
<dbReference type="PIR" id="F95329">
    <property type="entry name" value="F95329"/>
</dbReference>
<keyword evidence="4" id="KW-0614">Plasmid</keyword>
<feature type="transmembrane region" description="Helical" evidence="2">
    <location>
        <begin position="20"/>
        <end position="38"/>
    </location>
</feature>
<feature type="domain" description="DUF4396" evidence="3">
    <location>
        <begin position="55"/>
        <end position="191"/>
    </location>
</feature>
<dbReference type="EnsemblBacteria" id="AAK65200">
    <property type="protein sequence ID" value="AAK65200"/>
    <property type="gene ID" value="SMa1005"/>
</dbReference>
<feature type="compositionally biased region" description="Basic residues" evidence="1">
    <location>
        <begin position="234"/>
        <end position="253"/>
    </location>
</feature>
<feature type="transmembrane region" description="Helical" evidence="2">
    <location>
        <begin position="59"/>
        <end position="85"/>
    </location>
</feature>
<evidence type="ECO:0000256" key="2">
    <source>
        <dbReference type="SAM" id="Phobius"/>
    </source>
</evidence>
<proteinExistence type="predicted"/>
<accession>Q92ZE4</accession>
<dbReference type="AlphaFoldDB" id="Q92ZE4"/>
<reference evidence="4 5" key="1">
    <citation type="journal article" date="2001" name="Proc. Natl. Acad. Sci. U.S.A.">
        <title>Nucleotide sequence and predicted functions of the entire Sinorhizobium meliloti pSymA megaplasmid.</title>
        <authorList>
            <person name="Barnett M.J."/>
            <person name="Fisher R.F."/>
            <person name="Jones T."/>
            <person name="Komp C."/>
            <person name="Abola A.P."/>
            <person name="Barloy-Hubler F."/>
            <person name="Bowser L."/>
            <person name="Capela D."/>
            <person name="Galibert F."/>
            <person name="Gouzy J."/>
            <person name="Gurjal M."/>
            <person name="Hong A."/>
            <person name="Huizar L."/>
            <person name="Hyman R.W."/>
            <person name="Kahn D."/>
            <person name="Kahn M.L."/>
            <person name="Kalman S."/>
            <person name="Keating D.H."/>
            <person name="Palm C."/>
            <person name="Peck M.C."/>
            <person name="Surzycki R."/>
            <person name="Wells D.H."/>
            <person name="Yeh K.-C."/>
            <person name="Davis R.W."/>
            <person name="Federspiel N.A."/>
            <person name="Long S.R."/>
        </authorList>
    </citation>
    <scope>NUCLEOTIDE SEQUENCE [LARGE SCALE GENOMIC DNA]</scope>
    <source>
        <strain evidence="4 5">1021</strain>
        <plasmid evidence="5">Plasmid pSymA</plasmid>
    </source>
</reference>
<evidence type="ECO:0000256" key="1">
    <source>
        <dbReference type="SAM" id="MobiDB-lite"/>
    </source>
</evidence>
<dbReference type="KEGG" id="sme:SMa1005"/>
<dbReference type="InterPro" id="IPR025509">
    <property type="entry name" value="DUF4396"/>
</dbReference>
<keyword evidence="2" id="KW-0472">Membrane</keyword>
<feature type="compositionally biased region" description="Low complexity" evidence="1">
    <location>
        <begin position="204"/>
        <end position="218"/>
    </location>
</feature>
<reference evidence="5" key="2">
    <citation type="journal article" date="2001" name="Science">
        <title>The composite genome of the legume symbiont Sinorhizobium meliloti.</title>
        <authorList>
            <person name="Galibert F."/>
            <person name="Finan T.M."/>
            <person name="Long S.R."/>
            <person name="Puehler A."/>
            <person name="Abola P."/>
            <person name="Ampe F."/>
            <person name="Barloy-Hubler F."/>
            <person name="Barnett M.J."/>
            <person name="Becker A."/>
            <person name="Boistard P."/>
            <person name="Bothe G."/>
            <person name="Boutry M."/>
            <person name="Bowser L."/>
            <person name="Buhrmester J."/>
            <person name="Cadieu E."/>
            <person name="Capela D."/>
            <person name="Chain P."/>
            <person name="Cowie A."/>
            <person name="Davis R.W."/>
            <person name="Dreano S."/>
            <person name="Federspiel N.A."/>
            <person name="Fisher R.F."/>
            <person name="Gloux S."/>
            <person name="Godrie T."/>
            <person name="Goffeau A."/>
            <person name="Golding B."/>
            <person name="Gouzy J."/>
            <person name="Gurjal M."/>
            <person name="Hernandez-Lucas I."/>
            <person name="Hong A."/>
            <person name="Huizar L."/>
            <person name="Hyman R.W."/>
            <person name="Jones T."/>
            <person name="Kahn D."/>
            <person name="Kahn M.L."/>
            <person name="Kalman S."/>
            <person name="Keating D.H."/>
            <person name="Kiss E."/>
            <person name="Komp C."/>
            <person name="Lelaure V."/>
            <person name="Masuy D."/>
            <person name="Palm C."/>
            <person name="Peck M.C."/>
            <person name="Pohl T.M."/>
            <person name="Portetelle D."/>
            <person name="Purnelle B."/>
            <person name="Ramsperger U."/>
            <person name="Surzycki R."/>
            <person name="Thebault P."/>
            <person name="Vandenbol M."/>
            <person name="Vorhoelter F.J."/>
            <person name="Weidner S."/>
            <person name="Wells D.H."/>
            <person name="Wong K."/>
            <person name="Yeh K.-C."/>
            <person name="Batut J."/>
        </authorList>
    </citation>
    <scope>NUCLEOTIDE SEQUENCE [LARGE SCALE GENOMIC DNA]</scope>
    <source>
        <strain evidence="5">1021</strain>
        <plasmid evidence="5">Plasmid pSymA</plasmid>
    </source>
</reference>
<geneLocation type="plasmid" evidence="4 5">
    <name>pSymA</name>
</geneLocation>
<dbReference type="Pfam" id="PF14342">
    <property type="entry name" value="DUF4396"/>
    <property type="match status" value="1"/>
</dbReference>
<gene>
    <name evidence="4" type="ORF">SMa1005</name>
</gene>
<sequence>MWPGIQFRNNPEPSVMKWGFILVTLYLGPVGLLLYVLADKERVPGTHEEFIKPLWKQGVGSTIHCVAGDATGIIVAAVVTAVLGLPMWLDIIEYAAGFALGLFIFQALFMKNMMGGSYWENVRKSFMPEFISMNAMMAGMAPVLAILMMGRDMRAMWPSEMLFWGVMALGVGVGFLAAYPFNVWLVAKGMKHGLMTDRSEHSSATPAATAMPPKLLTPQRIASGENTTPSTGNTRRRSPRRERRSLPWRRSRRSSSLPGSRIPSPR</sequence>
<name>Q92ZE4_RHIME</name>
<dbReference type="Proteomes" id="UP000001976">
    <property type="component" value="Plasmid pSymA"/>
</dbReference>
<keyword evidence="2" id="KW-0812">Transmembrane</keyword>
<feature type="transmembrane region" description="Helical" evidence="2">
    <location>
        <begin position="91"/>
        <end position="109"/>
    </location>
</feature>
<dbReference type="HOGENOM" id="CLU_1045358_0_0_5"/>
<feature type="transmembrane region" description="Helical" evidence="2">
    <location>
        <begin position="161"/>
        <end position="185"/>
    </location>
</feature>
<dbReference type="OrthoDB" id="9757546at2"/>
<dbReference type="EMBL" id="AE006469">
    <property type="protein sequence ID" value="AAK65200.1"/>
    <property type="molecule type" value="Genomic_DNA"/>
</dbReference>
<feature type="region of interest" description="Disordered" evidence="1">
    <location>
        <begin position="197"/>
        <end position="266"/>
    </location>
</feature>
<protein>
    <recommendedName>
        <fullName evidence="3">DUF4396 domain-containing protein</fullName>
    </recommendedName>
</protein>
<keyword evidence="5" id="KW-1185">Reference proteome</keyword>
<feature type="compositionally biased region" description="Low complexity" evidence="1">
    <location>
        <begin position="254"/>
        <end position="266"/>
    </location>
</feature>
<evidence type="ECO:0000313" key="5">
    <source>
        <dbReference type="Proteomes" id="UP000001976"/>
    </source>
</evidence>
<organism evidence="4 5">
    <name type="scientific">Rhizobium meliloti (strain 1021)</name>
    <name type="common">Ensifer meliloti</name>
    <name type="synonym">Sinorhizobium meliloti</name>
    <dbReference type="NCBI Taxonomy" id="266834"/>
    <lineage>
        <taxon>Bacteria</taxon>
        <taxon>Pseudomonadati</taxon>
        <taxon>Pseudomonadota</taxon>
        <taxon>Alphaproteobacteria</taxon>
        <taxon>Hyphomicrobiales</taxon>
        <taxon>Rhizobiaceae</taxon>
        <taxon>Sinorhizobium/Ensifer group</taxon>
        <taxon>Sinorhizobium</taxon>
    </lineage>
</organism>
<evidence type="ECO:0000259" key="3">
    <source>
        <dbReference type="Pfam" id="PF14342"/>
    </source>
</evidence>